<dbReference type="AlphaFoldDB" id="A0A448WKX7"/>
<reference evidence="2" key="1">
    <citation type="submission" date="2018-11" db="EMBL/GenBank/DDBJ databases">
        <authorList>
            <consortium name="Pathogen Informatics"/>
        </authorList>
    </citation>
    <scope>NUCLEOTIDE SEQUENCE</scope>
</reference>
<evidence type="ECO:0008006" key="4">
    <source>
        <dbReference type="Google" id="ProtNLM"/>
    </source>
</evidence>
<feature type="compositionally biased region" description="Polar residues" evidence="1">
    <location>
        <begin position="34"/>
        <end position="54"/>
    </location>
</feature>
<dbReference type="SUPFAM" id="SSF54001">
    <property type="entry name" value="Cysteine proteinases"/>
    <property type="match status" value="1"/>
</dbReference>
<dbReference type="OrthoDB" id="6129702at2759"/>
<sequence length="179" mass="19525">MVAFETLCLHSGIECCTVHGLAKGVDYVVGEGLTSPTSQTGTRPSSPSDSTKTPASPLPLDATLVDAKTGQVAPHLVHLQHAWNAARIDGVWRLFDPTWAARRLAVHGATSASGSTAGWRTSQTSQAAMLRYETDMFYFCTEPTKMIYTHFPFNGIWQLLQPPINLGTFNDSLIRTYLV</sequence>
<evidence type="ECO:0000313" key="3">
    <source>
        <dbReference type="Proteomes" id="UP000784294"/>
    </source>
</evidence>
<feature type="region of interest" description="Disordered" evidence="1">
    <location>
        <begin position="34"/>
        <end position="58"/>
    </location>
</feature>
<proteinExistence type="predicted"/>
<organism evidence="2 3">
    <name type="scientific">Protopolystoma xenopodis</name>
    <dbReference type="NCBI Taxonomy" id="117903"/>
    <lineage>
        <taxon>Eukaryota</taxon>
        <taxon>Metazoa</taxon>
        <taxon>Spiralia</taxon>
        <taxon>Lophotrochozoa</taxon>
        <taxon>Platyhelminthes</taxon>
        <taxon>Monogenea</taxon>
        <taxon>Polyopisthocotylea</taxon>
        <taxon>Polystomatidea</taxon>
        <taxon>Polystomatidae</taxon>
        <taxon>Protopolystoma</taxon>
    </lineage>
</organism>
<dbReference type="InterPro" id="IPR052557">
    <property type="entry name" value="CAP/Cytokinesis_protein"/>
</dbReference>
<comment type="caution">
    <text evidence="2">The sequence shown here is derived from an EMBL/GenBank/DDBJ whole genome shotgun (WGS) entry which is preliminary data.</text>
</comment>
<dbReference type="PANTHER" id="PTHR46333">
    <property type="entry name" value="CYTOKINESIS PROTEIN 3"/>
    <property type="match status" value="1"/>
</dbReference>
<gene>
    <name evidence="2" type="ORF">PXEA_LOCUS7734</name>
</gene>
<accession>A0A448WKX7</accession>
<protein>
    <recommendedName>
        <fullName evidence="4">Transglutaminase-like domain-containing protein</fullName>
    </recommendedName>
</protein>
<dbReference type="Proteomes" id="UP000784294">
    <property type="component" value="Unassembled WGS sequence"/>
</dbReference>
<dbReference type="InterPro" id="IPR038765">
    <property type="entry name" value="Papain-like_cys_pep_sf"/>
</dbReference>
<keyword evidence="3" id="KW-1185">Reference proteome</keyword>
<dbReference type="GO" id="GO:0005737">
    <property type="term" value="C:cytoplasm"/>
    <property type="evidence" value="ECO:0007669"/>
    <property type="project" value="TreeGrafter"/>
</dbReference>
<evidence type="ECO:0000256" key="1">
    <source>
        <dbReference type="SAM" id="MobiDB-lite"/>
    </source>
</evidence>
<dbReference type="EMBL" id="CAAALY010020646">
    <property type="protein sequence ID" value="VEL14294.1"/>
    <property type="molecule type" value="Genomic_DNA"/>
</dbReference>
<name>A0A448WKX7_9PLAT</name>
<dbReference type="PANTHER" id="PTHR46333:SF2">
    <property type="entry name" value="CYTOKINESIS PROTEIN 3"/>
    <property type="match status" value="1"/>
</dbReference>
<evidence type="ECO:0000313" key="2">
    <source>
        <dbReference type="EMBL" id="VEL14294.1"/>
    </source>
</evidence>